<evidence type="ECO:0000313" key="2">
    <source>
        <dbReference type="EMBL" id="MEN1945485.1"/>
    </source>
</evidence>
<proteinExistence type="predicted"/>
<evidence type="ECO:0008006" key="4">
    <source>
        <dbReference type="Google" id="ProtNLM"/>
    </source>
</evidence>
<feature type="region of interest" description="Disordered" evidence="1">
    <location>
        <begin position="1"/>
        <end position="59"/>
    </location>
</feature>
<accession>A0ABU9W0G9</accession>
<dbReference type="EMBL" id="JBCLVG010000001">
    <property type="protein sequence ID" value="MEN1945485.1"/>
    <property type="molecule type" value="Genomic_DNA"/>
</dbReference>
<organism evidence="2 3">
    <name type="scientific">Leifsonia stereocauli</name>
    <dbReference type="NCBI Taxonomy" id="3134136"/>
    <lineage>
        <taxon>Bacteria</taxon>
        <taxon>Bacillati</taxon>
        <taxon>Actinomycetota</taxon>
        <taxon>Actinomycetes</taxon>
        <taxon>Micrococcales</taxon>
        <taxon>Microbacteriaceae</taxon>
        <taxon>Leifsonia</taxon>
    </lineage>
</organism>
<protein>
    <recommendedName>
        <fullName evidence="4">Peptidase C39-like domain-containing protein</fullName>
    </recommendedName>
</protein>
<dbReference type="Proteomes" id="UP001425155">
    <property type="component" value="Unassembled WGS sequence"/>
</dbReference>
<sequence length="485" mass="51325">MSTDDIQVPEVPDDFNNSQDPFPHGQPGFPENGQDPFPTGQPGFPGEGEPVDPNTEYGTYEDYCNPEICAVVETATSYEALDTNSDGIVDGYAIDTNGDGIQDLGVFKTPDGYWITADTDADGYSDSDSFLTEPQMQFTMPEMYQALQPVDTGEEAPVEQVAPDPVAPTEVEVAPDWGNAPAPVVDENGQLGGDPEDWAAVWFQQAYPNSCVPSSIAQIFDLYTGNTVNEEWFYRRAEELGMWSPIGNTGLFGLDPFDAQTLLAENGIPATVSTLASSGMDGPTYWANLDAEIESGTGVMVMVDSRESVGQNPDGDTASATDHAVLVTDIDEDRGIVTLNDPGRAEGSQMEISIADFQGAWEDSGYAMLMCDQSASEFQATQGAGAGSIATEGDLGLGIETAQADGTAEQPADVSFAAQPAEPAPVNLTELLGQRAEYAGIDQIQPSIGEQIANDISRHGWILLPVAFAVGAAGTRLMAKKAPGA</sequence>
<reference evidence="2 3" key="1">
    <citation type="submission" date="2024-03" db="EMBL/GenBank/DDBJ databases">
        <title>YIM 134122 draft genome.</title>
        <authorList>
            <person name="Zuo S."/>
            <person name="Xiong L."/>
        </authorList>
    </citation>
    <scope>NUCLEOTIDE SEQUENCE [LARGE SCALE GENOMIC DNA]</scope>
    <source>
        <strain evidence="2 3">YIM 134122</strain>
    </source>
</reference>
<comment type="caution">
    <text evidence="2">The sequence shown here is derived from an EMBL/GenBank/DDBJ whole genome shotgun (WGS) entry which is preliminary data.</text>
</comment>
<dbReference type="RefSeq" id="WP_342111637.1">
    <property type="nucleotide sequence ID" value="NZ_JBCAUN010000001.1"/>
</dbReference>
<evidence type="ECO:0000313" key="3">
    <source>
        <dbReference type="Proteomes" id="UP001425155"/>
    </source>
</evidence>
<evidence type="ECO:0000256" key="1">
    <source>
        <dbReference type="SAM" id="MobiDB-lite"/>
    </source>
</evidence>
<dbReference type="Gene3D" id="3.90.70.10">
    <property type="entry name" value="Cysteine proteinases"/>
    <property type="match status" value="1"/>
</dbReference>
<gene>
    <name evidence="2" type="ORF">WJX64_02905</name>
</gene>
<keyword evidence="3" id="KW-1185">Reference proteome</keyword>
<name>A0ABU9W0G9_9MICO</name>